<name>A0ACC0FIB7_9ERIC</name>
<comment type="caution">
    <text evidence="1">The sequence shown here is derived from an EMBL/GenBank/DDBJ whole genome shotgun (WGS) entry which is preliminary data.</text>
</comment>
<protein>
    <submittedName>
        <fullName evidence="1">Uncharacterized protein</fullName>
    </submittedName>
</protein>
<gene>
    <name evidence="1" type="ORF">LOK49_LG13G01118</name>
</gene>
<keyword evidence="2" id="KW-1185">Reference proteome</keyword>
<organism evidence="1 2">
    <name type="scientific">Camellia lanceoleosa</name>
    <dbReference type="NCBI Taxonomy" id="1840588"/>
    <lineage>
        <taxon>Eukaryota</taxon>
        <taxon>Viridiplantae</taxon>
        <taxon>Streptophyta</taxon>
        <taxon>Embryophyta</taxon>
        <taxon>Tracheophyta</taxon>
        <taxon>Spermatophyta</taxon>
        <taxon>Magnoliopsida</taxon>
        <taxon>eudicotyledons</taxon>
        <taxon>Gunneridae</taxon>
        <taxon>Pentapetalae</taxon>
        <taxon>asterids</taxon>
        <taxon>Ericales</taxon>
        <taxon>Theaceae</taxon>
        <taxon>Camellia</taxon>
    </lineage>
</organism>
<evidence type="ECO:0000313" key="2">
    <source>
        <dbReference type="Proteomes" id="UP001060215"/>
    </source>
</evidence>
<dbReference type="EMBL" id="CM045771">
    <property type="protein sequence ID" value="KAI7988308.1"/>
    <property type="molecule type" value="Genomic_DNA"/>
</dbReference>
<proteinExistence type="predicted"/>
<evidence type="ECO:0000313" key="1">
    <source>
        <dbReference type="EMBL" id="KAI7988308.1"/>
    </source>
</evidence>
<sequence>MPNPSPTPVKGQTVAKLKVAINGFGRIGRNFLRCWHGQKNSPLDVIVVNDSGGVKNASHLLKYDSMLGTFKAEVKIVDNETISVDGKPIKVVSSRDPLKLPWAELGIDIVIEGTGVFVDGPGAGKHIQAGAKKVIITAPAKGADIPTYVVGVNEGDYSHDVSNIVSNASCTTNCLAPFVKVLDEELGKRCKSSILVIKRSLDKMTKSSSTALDLIRGKNFVMLMDSCLEGHFSNDEGIELVRIASRCLQYEPRERPNAKSLVIALASLQKETEVVIELKGLALEIPEDLYHLIKKVVAIRKYLEMNRNDKDSKFRLILVESMIHRLAHYYRNDKDSK</sequence>
<accession>A0ACC0FIB7</accession>
<reference evidence="1 2" key="1">
    <citation type="journal article" date="2022" name="Plant J.">
        <title>Chromosome-level genome of Camellia lanceoleosa provides a valuable resource for understanding genome evolution and self-incompatibility.</title>
        <authorList>
            <person name="Gong W."/>
            <person name="Xiao S."/>
            <person name="Wang L."/>
            <person name="Liao Z."/>
            <person name="Chang Y."/>
            <person name="Mo W."/>
            <person name="Hu G."/>
            <person name="Li W."/>
            <person name="Zhao G."/>
            <person name="Zhu H."/>
            <person name="Hu X."/>
            <person name="Ji K."/>
            <person name="Xiang X."/>
            <person name="Song Q."/>
            <person name="Yuan D."/>
            <person name="Jin S."/>
            <person name="Zhang L."/>
        </authorList>
    </citation>
    <scope>NUCLEOTIDE SEQUENCE [LARGE SCALE GENOMIC DNA]</scope>
    <source>
        <strain evidence="1">SQ_2022a</strain>
    </source>
</reference>
<dbReference type="Proteomes" id="UP001060215">
    <property type="component" value="Chromosome 14"/>
</dbReference>